<evidence type="ECO:0000313" key="2">
    <source>
        <dbReference type="EMBL" id="GAA5037570.1"/>
    </source>
</evidence>
<protein>
    <submittedName>
        <fullName evidence="2">Uncharacterized protein</fullName>
    </submittedName>
</protein>
<evidence type="ECO:0000256" key="1">
    <source>
        <dbReference type="SAM" id="MobiDB-lite"/>
    </source>
</evidence>
<dbReference type="EMBL" id="BAABKB010000047">
    <property type="protein sequence ID" value="GAA5037570.1"/>
    <property type="molecule type" value="Genomic_DNA"/>
</dbReference>
<evidence type="ECO:0000313" key="3">
    <source>
        <dbReference type="Proteomes" id="UP001501759"/>
    </source>
</evidence>
<organism evidence="2 3">
    <name type="scientific">Streptomyces siamensis</name>
    <dbReference type="NCBI Taxonomy" id="1274986"/>
    <lineage>
        <taxon>Bacteria</taxon>
        <taxon>Bacillati</taxon>
        <taxon>Actinomycetota</taxon>
        <taxon>Actinomycetes</taxon>
        <taxon>Kitasatosporales</taxon>
        <taxon>Streptomycetaceae</taxon>
        <taxon>Streptomyces</taxon>
    </lineage>
</organism>
<keyword evidence="3" id="KW-1185">Reference proteome</keyword>
<proteinExistence type="predicted"/>
<dbReference type="Proteomes" id="UP001501759">
    <property type="component" value="Unassembled WGS sequence"/>
</dbReference>
<sequence length="105" mass="10914">MRVARGARHGVGPAAPEHRPHPGRSRSGRATPGSRSVPHGLARRGLREAEFIGGAAQRGAVQRGAANRTGSRRVTGAMYSGCSILATTECACHARSFKGFPVALS</sequence>
<gene>
    <name evidence="2" type="ORF">GCM10023335_85800</name>
</gene>
<comment type="caution">
    <text evidence="2">The sequence shown here is derived from an EMBL/GenBank/DDBJ whole genome shotgun (WGS) entry which is preliminary data.</text>
</comment>
<reference evidence="3" key="1">
    <citation type="journal article" date="2019" name="Int. J. Syst. Evol. Microbiol.">
        <title>The Global Catalogue of Microorganisms (GCM) 10K type strain sequencing project: providing services to taxonomists for standard genome sequencing and annotation.</title>
        <authorList>
            <consortium name="The Broad Institute Genomics Platform"/>
            <consortium name="The Broad Institute Genome Sequencing Center for Infectious Disease"/>
            <person name="Wu L."/>
            <person name="Ma J."/>
        </authorList>
    </citation>
    <scope>NUCLEOTIDE SEQUENCE [LARGE SCALE GENOMIC DNA]</scope>
    <source>
        <strain evidence="3">JCM 18409</strain>
    </source>
</reference>
<accession>A0ABP9JN37</accession>
<feature type="region of interest" description="Disordered" evidence="1">
    <location>
        <begin position="1"/>
        <end position="43"/>
    </location>
</feature>
<name>A0ABP9JN37_9ACTN</name>